<dbReference type="InterPro" id="IPR050644">
    <property type="entry name" value="PG_Glycine_Bridge_Synth"/>
</dbReference>
<keyword evidence="4" id="KW-0573">Peptidoglycan synthesis</keyword>
<evidence type="ECO:0000256" key="1">
    <source>
        <dbReference type="ARBA" id="ARBA00009943"/>
    </source>
</evidence>
<dbReference type="InterPro" id="IPR016181">
    <property type="entry name" value="Acyl_CoA_acyltransferase"/>
</dbReference>
<dbReference type="PROSITE" id="PS51191">
    <property type="entry name" value="FEMABX"/>
    <property type="match status" value="1"/>
</dbReference>
<dbReference type="AlphaFoldDB" id="M6R7V4"/>
<organism evidence="7 8">
    <name type="scientific">Leptospira interrogans serovar Icterohaemorrhagiae str. Verdun HP</name>
    <dbReference type="NCBI Taxonomy" id="1049910"/>
    <lineage>
        <taxon>Bacteria</taxon>
        <taxon>Pseudomonadati</taxon>
        <taxon>Spirochaetota</taxon>
        <taxon>Spirochaetia</taxon>
        <taxon>Leptospirales</taxon>
        <taxon>Leptospiraceae</taxon>
        <taxon>Leptospira</taxon>
    </lineage>
</organism>
<accession>M6R7V4</accession>
<dbReference type="GO" id="GO:0071555">
    <property type="term" value="P:cell wall organization"/>
    <property type="evidence" value="ECO:0007669"/>
    <property type="project" value="UniProtKB-KW"/>
</dbReference>
<comment type="similarity">
    <text evidence="1">Belongs to the FemABX family.</text>
</comment>
<keyword evidence="6" id="KW-0961">Cell wall biogenesis/degradation</keyword>
<keyword evidence="3" id="KW-0133">Cell shape</keyword>
<dbReference type="SUPFAM" id="SSF55729">
    <property type="entry name" value="Acyl-CoA N-acyltransferases (Nat)"/>
    <property type="match status" value="1"/>
</dbReference>
<dbReference type="GO" id="GO:0009252">
    <property type="term" value="P:peptidoglycan biosynthetic process"/>
    <property type="evidence" value="ECO:0007669"/>
    <property type="project" value="UniProtKB-KW"/>
</dbReference>
<gene>
    <name evidence="7" type="ORF">LEP1GSC116_0614</name>
</gene>
<dbReference type="GO" id="GO:0016755">
    <property type="term" value="F:aminoacyltransferase activity"/>
    <property type="evidence" value="ECO:0007669"/>
    <property type="project" value="InterPro"/>
</dbReference>
<dbReference type="InterPro" id="IPR003447">
    <property type="entry name" value="FEMABX"/>
</dbReference>
<sequence length="152" mass="17342">MLTNSEKNELTLEIGSNDFLFYWMLDKYDELTSNKNFSGISKSMLLQIKNNQNEKDTFLILRAVYRNEAVAGICIAIHGSSATYLIGWNGELGRKLRANHFLLWNSIIQLKQMGYLSFDLGGIDQEKTPGIAEFKLGMNGDKYDLSGEFWKL</sequence>
<dbReference type="Proteomes" id="UP000012092">
    <property type="component" value="Unassembled WGS sequence"/>
</dbReference>
<evidence type="ECO:0000313" key="7">
    <source>
        <dbReference type="EMBL" id="EMO03655.1"/>
    </source>
</evidence>
<comment type="caution">
    <text evidence="7">The sequence shown here is derived from an EMBL/GenBank/DDBJ whole genome shotgun (WGS) entry which is preliminary data.</text>
</comment>
<evidence type="ECO:0000256" key="2">
    <source>
        <dbReference type="ARBA" id="ARBA00022679"/>
    </source>
</evidence>
<evidence type="ECO:0000313" key="8">
    <source>
        <dbReference type="Proteomes" id="UP000012092"/>
    </source>
</evidence>
<evidence type="ECO:0000256" key="3">
    <source>
        <dbReference type="ARBA" id="ARBA00022960"/>
    </source>
</evidence>
<keyword evidence="2" id="KW-0808">Transferase</keyword>
<evidence type="ECO:0000256" key="5">
    <source>
        <dbReference type="ARBA" id="ARBA00023315"/>
    </source>
</evidence>
<evidence type="ECO:0000256" key="4">
    <source>
        <dbReference type="ARBA" id="ARBA00022984"/>
    </source>
</evidence>
<keyword evidence="5" id="KW-0012">Acyltransferase</keyword>
<proteinExistence type="inferred from homology"/>
<dbReference type="PANTHER" id="PTHR36174:SF1">
    <property type="entry name" value="LIPID II:GLYCINE GLYCYLTRANSFERASE"/>
    <property type="match status" value="1"/>
</dbReference>
<dbReference type="PANTHER" id="PTHR36174">
    <property type="entry name" value="LIPID II:GLYCINE GLYCYLTRANSFERASE"/>
    <property type="match status" value="1"/>
</dbReference>
<dbReference type="GO" id="GO:0008360">
    <property type="term" value="P:regulation of cell shape"/>
    <property type="evidence" value="ECO:0007669"/>
    <property type="project" value="UniProtKB-KW"/>
</dbReference>
<evidence type="ECO:0000256" key="6">
    <source>
        <dbReference type="ARBA" id="ARBA00023316"/>
    </source>
</evidence>
<dbReference type="Gene3D" id="3.40.630.30">
    <property type="match status" value="1"/>
</dbReference>
<reference evidence="7 8" key="1">
    <citation type="submission" date="2013-01" db="EMBL/GenBank/DDBJ databases">
        <authorList>
            <person name="Harkins D.M."/>
            <person name="Durkin A.S."/>
            <person name="Brinkac L.M."/>
            <person name="Haft D.H."/>
            <person name="Selengut J.D."/>
            <person name="Sanka R."/>
            <person name="DePew J."/>
            <person name="Purushe J."/>
            <person name="Picardeau M."/>
            <person name="Werts C."/>
            <person name="Goarant C."/>
            <person name="Vinetz J.M."/>
            <person name="Sutton G.G."/>
            <person name="Nierman W.C."/>
            <person name="Fouts D.E."/>
        </authorList>
    </citation>
    <scope>NUCLEOTIDE SEQUENCE [LARGE SCALE GENOMIC DNA]</scope>
    <source>
        <strain evidence="7 8">Verdun HP</strain>
    </source>
</reference>
<protein>
    <submittedName>
        <fullName evidence="7">FemAB domain protein</fullName>
    </submittedName>
</protein>
<dbReference type="EMBL" id="AHNZ02000800">
    <property type="protein sequence ID" value="EMO03655.1"/>
    <property type="molecule type" value="Genomic_DNA"/>
</dbReference>
<name>M6R7V4_LEPIR</name>